<keyword evidence="1" id="KW-1133">Transmembrane helix</keyword>
<keyword evidence="3" id="KW-1185">Reference proteome</keyword>
<evidence type="ECO:0000313" key="2">
    <source>
        <dbReference type="EMBL" id="RPB11880.1"/>
    </source>
</evidence>
<organism evidence="2 3">
    <name type="scientific">Morchella conica CCBAS932</name>
    <dbReference type="NCBI Taxonomy" id="1392247"/>
    <lineage>
        <taxon>Eukaryota</taxon>
        <taxon>Fungi</taxon>
        <taxon>Dikarya</taxon>
        <taxon>Ascomycota</taxon>
        <taxon>Pezizomycotina</taxon>
        <taxon>Pezizomycetes</taxon>
        <taxon>Pezizales</taxon>
        <taxon>Morchellaceae</taxon>
        <taxon>Morchella</taxon>
    </lineage>
</organism>
<feature type="transmembrane region" description="Helical" evidence="1">
    <location>
        <begin position="78"/>
        <end position="103"/>
    </location>
</feature>
<dbReference type="Proteomes" id="UP000277580">
    <property type="component" value="Unassembled WGS sequence"/>
</dbReference>
<proteinExistence type="predicted"/>
<name>A0A3N4KMZ9_9PEZI</name>
<gene>
    <name evidence="2" type="ORF">P167DRAFT_180094</name>
</gene>
<evidence type="ECO:0000256" key="1">
    <source>
        <dbReference type="SAM" id="Phobius"/>
    </source>
</evidence>
<reference evidence="2 3" key="1">
    <citation type="journal article" date="2018" name="Nat. Ecol. Evol.">
        <title>Pezizomycetes genomes reveal the molecular basis of ectomycorrhizal truffle lifestyle.</title>
        <authorList>
            <person name="Murat C."/>
            <person name="Payen T."/>
            <person name="Noel B."/>
            <person name="Kuo A."/>
            <person name="Morin E."/>
            <person name="Chen J."/>
            <person name="Kohler A."/>
            <person name="Krizsan K."/>
            <person name="Balestrini R."/>
            <person name="Da Silva C."/>
            <person name="Montanini B."/>
            <person name="Hainaut M."/>
            <person name="Levati E."/>
            <person name="Barry K.W."/>
            <person name="Belfiori B."/>
            <person name="Cichocki N."/>
            <person name="Clum A."/>
            <person name="Dockter R.B."/>
            <person name="Fauchery L."/>
            <person name="Guy J."/>
            <person name="Iotti M."/>
            <person name="Le Tacon F."/>
            <person name="Lindquist E.A."/>
            <person name="Lipzen A."/>
            <person name="Malagnac F."/>
            <person name="Mello A."/>
            <person name="Molinier V."/>
            <person name="Miyauchi S."/>
            <person name="Poulain J."/>
            <person name="Riccioni C."/>
            <person name="Rubini A."/>
            <person name="Sitrit Y."/>
            <person name="Splivallo R."/>
            <person name="Traeger S."/>
            <person name="Wang M."/>
            <person name="Zifcakova L."/>
            <person name="Wipf D."/>
            <person name="Zambonelli A."/>
            <person name="Paolocci F."/>
            <person name="Nowrousian M."/>
            <person name="Ottonello S."/>
            <person name="Baldrian P."/>
            <person name="Spatafora J.W."/>
            <person name="Henrissat B."/>
            <person name="Nagy L.G."/>
            <person name="Aury J.M."/>
            <person name="Wincker P."/>
            <person name="Grigoriev I.V."/>
            <person name="Bonfante P."/>
            <person name="Martin F.M."/>
        </authorList>
    </citation>
    <scope>NUCLEOTIDE SEQUENCE [LARGE SCALE GENOMIC DNA]</scope>
    <source>
        <strain evidence="2 3">CCBAS932</strain>
    </source>
</reference>
<protein>
    <submittedName>
        <fullName evidence="2">Uncharacterized protein</fullName>
    </submittedName>
</protein>
<sequence>MLRNGSIYTQSSFRRRATRDIFRSSSRPRCRLWTQGHVMGSLERLGCSKLGRSEAAAITACTTNNDDIMMLRVVTKAVLFWGYTAAFVSGSCFFFSFLFFSLLFFSLLFFSWLAFIVFIILFSSHCFSFLGQKNWHWDAYGHGLNLVLCGLRLRGGEHERLRHSLTSSLLGAGYIPQVLLHMGAFLGSISLHHFPHIEGAGERGRVGRGRGGVVWEQQEFFDFFFSFFSFLHFQNCIGNPRRGTQIWYFGGAQELGARGVFSLHFLFSWPVFFFFFFFFFFSQFAFIFF</sequence>
<feature type="transmembrane region" description="Helical" evidence="1">
    <location>
        <begin position="109"/>
        <end position="130"/>
    </location>
</feature>
<keyword evidence="1" id="KW-0472">Membrane</keyword>
<keyword evidence="1" id="KW-0812">Transmembrane</keyword>
<dbReference type="AlphaFoldDB" id="A0A3N4KMZ9"/>
<dbReference type="EMBL" id="ML119132">
    <property type="protein sequence ID" value="RPB11880.1"/>
    <property type="molecule type" value="Genomic_DNA"/>
</dbReference>
<evidence type="ECO:0000313" key="3">
    <source>
        <dbReference type="Proteomes" id="UP000277580"/>
    </source>
</evidence>
<feature type="transmembrane region" description="Helical" evidence="1">
    <location>
        <begin position="265"/>
        <end position="288"/>
    </location>
</feature>
<accession>A0A3N4KMZ9</accession>
<dbReference type="InParanoid" id="A0A3N4KMZ9"/>